<proteinExistence type="predicted"/>
<organism evidence="1 2">
    <name type="scientific">Catharanthus roseus</name>
    <name type="common">Madagascar periwinkle</name>
    <name type="synonym">Vinca rosea</name>
    <dbReference type="NCBI Taxonomy" id="4058"/>
    <lineage>
        <taxon>Eukaryota</taxon>
        <taxon>Viridiplantae</taxon>
        <taxon>Streptophyta</taxon>
        <taxon>Embryophyta</taxon>
        <taxon>Tracheophyta</taxon>
        <taxon>Spermatophyta</taxon>
        <taxon>Magnoliopsida</taxon>
        <taxon>eudicotyledons</taxon>
        <taxon>Gunneridae</taxon>
        <taxon>Pentapetalae</taxon>
        <taxon>asterids</taxon>
        <taxon>lamiids</taxon>
        <taxon>Gentianales</taxon>
        <taxon>Apocynaceae</taxon>
        <taxon>Rauvolfioideae</taxon>
        <taxon>Vinceae</taxon>
        <taxon>Catharanthinae</taxon>
        <taxon>Catharanthus</taxon>
    </lineage>
</organism>
<comment type="caution">
    <text evidence="1">The sequence shown here is derived from an EMBL/GenBank/DDBJ whole genome shotgun (WGS) entry which is preliminary data.</text>
</comment>
<sequence length="109" mass="12393">MNRSLKLFKVHPCDLVKTTSGNGVFELNLKNLVEKHVVYSIASIDLLFKDKTLNESIVQNTKSCVKIEREEGGWYDQESAKNRRAIARSSHKSHGLKNGRRAPRKDSLI</sequence>
<gene>
    <name evidence="1" type="ORF">M9H77_23876</name>
</gene>
<name>A0ACC0AYP5_CATRO</name>
<reference evidence="2" key="1">
    <citation type="journal article" date="2023" name="Nat. Plants">
        <title>Single-cell RNA sequencing provides a high-resolution roadmap for understanding the multicellular compartmentation of specialized metabolism.</title>
        <authorList>
            <person name="Sun S."/>
            <person name="Shen X."/>
            <person name="Li Y."/>
            <person name="Li Y."/>
            <person name="Wang S."/>
            <person name="Li R."/>
            <person name="Zhang H."/>
            <person name="Shen G."/>
            <person name="Guo B."/>
            <person name="Wei J."/>
            <person name="Xu J."/>
            <person name="St-Pierre B."/>
            <person name="Chen S."/>
            <person name="Sun C."/>
        </authorList>
    </citation>
    <scope>NUCLEOTIDE SEQUENCE [LARGE SCALE GENOMIC DNA]</scope>
</reference>
<keyword evidence="2" id="KW-1185">Reference proteome</keyword>
<accession>A0ACC0AYP5</accession>
<protein>
    <submittedName>
        <fullName evidence="1">Uncharacterized protein</fullName>
    </submittedName>
</protein>
<evidence type="ECO:0000313" key="1">
    <source>
        <dbReference type="EMBL" id="KAI5664553.1"/>
    </source>
</evidence>
<dbReference type="Proteomes" id="UP001060085">
    <property type="component" value="Linkage Group LG05"/>
</dbReference>
<evidence type="ECO:0000313" key="2">
    <source>
        <dbReference type="Proteomes" id="UP001060085"/>
    </source>
</evidence>
<dbReference type="EMBL" id="CM044705">
    <property type="protein sequence ID" value="KAI5664553.1"/>
    <property type="molecule type" value="Genomic_DNA"/>
</dbReference>